<evidence type="ECO:0000313" key="3">
    <source>
        <dbReference type="Proteomes" id="UP000569728"/>
    </source>
</evidence>
<comment type="caution">
    <text evidence="2">The sequence shown here is derived from an EMBL/GenBank/DDBJ whole genome shotgun (WGS) entry which is preliminary data.</text>
</comment>
<gene>
    <name evidence="2" type="primary">Abca8_0</name>
    <name evidence="2" type="ORF">OCEOCE_R15713</name>
</gene>
<dbReference type="OrthoDB" id="9310300at2759"/>
<organism evidence="2 3">
    <name type="scientific">Oceanites oceanicus</name>
    <name type="common">Wilson's storm petrel</name>
    <name type="synonym">Procellaria oceanica</name>
    <dbReference type="NCBI Taxonomy" id="79653"/>
    <lineage>
        <taxon>Eukaryota</taxon>
        <taxon>Metazoa</taxon>
        <taxon>Chordata</taxon>
        <taxon>Craniata</taxon>
        <taxon>Vertebrata</taxon>
        <taxon>Euteleostomi</taxon>
        <taxon>Archelosauria</taxon>
        <taxon>Archosauria</taxon>
        <taxon>Dinosauria</taxon>
        <taxon>Saurischia</taxon>
        <taxon>Theropoda</taxon>
        <taxon>Coelurosauria</taxon>
        <taxon>Aves</taxon>
        <taxon>Neognathae</taxon>
        <taxon>Neoaves</taxon>
        <taxon>Aequornithes</taxon>
        <taxon>Procellariiformes</taxon>
        <taxon>Hydrobatidae</taxon>
        <taxon>Oceanites</taxon>
    </lineage>
</organism>
<keyword evidence="1" id="KW-1133">Transmembrane helix</keyword>
<dbReference type="Proteomes" id="UP000569728">
    <property type="component" value="Unassembled WGS sequence"/>
</dbReference>
<sequence>LCHVETVNCFPVLVNIISNALLRALNSTVHIRIWSHPFFSIEDPQFWDFFFYFYIVYMLVLFPGFPPHFAMGYMQDYKVNSLKWSRFGVGRR</sequence>
<keyword evidence="1" id="KW-0812">Transmembrane</keyword>
<dbReference type="AlphaFoldDB" id="A0A7K8UE53"/>
<reference evidence="2 3" key="1">
    <citation type="submission" date="2019-09" db="EMBL/GenBank/DDBJ databases">
        <title>Bird 10,000 Genomes (B10K) Project - Family phase.</title>
        <authorList>
            <person name="Zhang G."/>
        </authorList>
    </citation>
    <scope>NUCLEOTIDE SEQUENCE [LARGE SCALE GENOMIC DNA]</scope>
    <source>
        <strain evidence="2">B10K-CU-031-11</strain>
        <tissue evidence="2">Muscle</tissue>
    </source>
</reference>
<dbReference type="EMBL" id="VWZA01001904">
    <property type="protein sequence ID" value="NXF52368.1"/>
    <property type="molecule type" value="Genomic_DNA"/>
</dbReference>
<protein>
    <submittedName>
        <fullName evidence="2">ABCA8 protein</fullName>
    </submittedName>
</protein>
<name>A0A7K8UE53_OCEOC</name>
<evidence type="ECO:0000313" key="2">
    <source>
        <dbReference type="EMBL" id="NXF52368.1"/>
    </source>
</evidence>
<evidence type="ECO:0000256" key="1">
    <source>
        <dbReference type="SAM" id="Phobius"/>
    </source>
</evidence>
<feature type="non-terminal residue" evidence="2">
    <location>
        <position position="92"/>
    </location>
</feature>
<feature type="non-terminal residue" evidence="2">
    <location>
        <position position="1"/>
    </location>
</feature>
<accession>A0A7K8UE53</accession>
<keyword evidence="1" id="KW-0472">Membrane</keyword>
<feature type="transmembrane region" description="Helical" evidence="1">
    <location>
        <begin position="46"/>
        <end position="65"/>
    </location>
</feature>
<keyword evidence="3" id="KW-1185">Reference proteome</keyword>
<proteinExistence type="predicted"/>